<accession>A0A7J6XYB7</accession>
<dbReference type="VEuPathDB" id="TriTrypDB:ECC02_007913"/>
<dbReference type="EMBL" id="JABDHM010000077">
    <property type="protein sequence ID" value="KAF5219136.1"/>
    <property type="molecule type" value="Genomic_DNA"/>
</dbReference>
<evidence type="ECO:0000313" key="1">
    <source>
        <dbReference type="EMBL" id="KAF5219136.1"/>
    </source>
</evidence>
<dbReference type="Proteomes" id="UP000583944">
    <property type="component" value="Unassembled WGS sequence"/>
</dbReference>
<evidence type="ECO:0008006" key="3">
    <source>
        <dbReference type="Google" id="ProtNLM"/>
    </source>
</evidence>
<dbReference type="VEuPathDB" id="TriTrypDB:BCY84_20114"/>
<gene>
    <name evidence="1" type="ORF">ECC02_007913</name>
</gene>
<proteinExistence type="predicted"/>
<evidence type="ECO:0000313" key="2">
    <source>
        <dbReference type="Proteomes" id="UP000583944"/>
    </source>
</evidence>
<reference evidence="1 2" key="1">
    <citation type="journal article" date="2019" name="Genome Biol. Evol.">
        <title>Nanopore Sequencing Significantly Improves Genome Assembly of the Protozoan Parasite Trypanosoma cruzi.</title>
        <authorList>
            <person name="Diaz-Viraque F."/>
            <person name="Pita S."/>
            <person name="Greif G."/>
            <person name="de Souza R.C.M."/>
            <person name="Iraola G."/>
            <person name="Robello C."/>
        </authorList>
    </citation>
    <scope>NUCLEOTIDE SEQUENCE [LARGE SCALE GENOMIC DNA]</scope>
    <source>
        <strain evidence="1 2">Berenice</strain>
    </source>
</reference>
<dbReference type="AlphaFoldDB" id="A0A7J6XYB7"/>
<protein>
    <recommendedName>
        <fullName evidence="3">Mucin TcMUC</fullName>
    </recommendedName>
</protein>
<name>A0A7J6XYB7_TRYCR</name>
<organism evidence="1 2">
    <name type="scientific">Trypanosoma cruzi</name>
    <dbReference type="NCBI Taxonomy" id="5693"/>
    <lineage>
        <taxon>Eukaryota</taxon>
        <taxon>Discoba</taxon>
        <taxon>Euglenozoa</taxon>
        <taxon>Kinetoplastea</taxon>
        <taxon>Metakinetoplastina</taxon>
        <taxon>Trypanosomatida</taxon>
        <taxon>Trypanosomatidae</taxon>
        <taxon>Trypanosoma</taxon>
        <taxon>Schizotrypanum</taxon>
    </lineage>
</organism>
<sequence length="461" mass="50744">MGLSDPHRRRMPWTAEKECVPGVVRSSKEKMVLDGAQRVDVECVDRVHRRCIRWRHCGRPWPHASTIHLEERTFFKSSLRRNTMHSGNGFTARSGRRGRTTRMPLAPSFISVAAKPQRSPRQYALQVFRGGTRCSVCRHCSPTPERRCRSPCRCMLLSIAETHPLIDAAGTATHCWCFWHDRCTAPSIWCSGTGDENTAEQFQSVGAVRPVSVPPTPAASRETDGTGKALTECQDTRCFLTSLPVKQPEEFTTTSVTNNDKGTATTADSDSSTAVFYTTSHPLCLIVTYACCCCSGSQACMKWCALNMKEGQTQLNCFCDEYWLHFPWNNNSLGVRGSPFLLLLCFRIAVCAAPPLVCVRVLREACRHDGPLSPYVHAVEPCVPLLFASPSSICVLVLRQGCVCVRAAVDWSVCRAWCAAYGACLAAALSSCGVPSVCVCRTSRLPCCSPCPSLCRSAPHH</sequence>
<comment type="caution">
    <text evidence="1">The sequence shown here is derived from an EMBL/GenBank/DDBJ whole genome shotgun (WGS) entry which is preliminary data.</text>
</comment>